<gene>
    <name evidence="1" type="ORF">P5673_030606</name>
</gene>
<dbReference type="Proteomes" id="UP001249851">
    <property type="component" value="Unassembled WGS sequence"/>
</dbReference>
<organism evidence="1 2">
    <name type="scientific">Acropora cervicornis</name>
    <name type="common">Staghorn coral</name>
    <dbReference type="NCBI Taxonomy" id="6130"/>
    <lineage>
        <taxon>Eukaryota</taxon>
        <taxon>Metazoa</taxon>
        <taxon>Cnidaria</taxon>
        <taxon>Anthozoa</taxon>
        <taxon>Hexacorallia</taxon>
        <taxon>Scleractinia</taxon>
        <taxon>Astrocoeniina</taxon>
        <taxon>Acroporidae</taxon>
        <taxon>Acropora</taxon>
    </lineage>
</organism>
<accession>A0AAD9PTV5</accession>
<evidence type="ECO:0000313" key="1">
    <source>
        <dbReference type="EMBL" id="KAK2548985.1"/>
    </source>
</evidence>
<reference evidence="1" key="2">
    <citation type="journal article" date="2023" name="Science">
        <title>Genomic signatures of disease resistance in endangered staghorn corals.</title>
        <authorList>
            <person name="Vollmer S.V."/>
            <person name="Selwyn J.D."/>
            <person name="Despard B.A."/>
            <person name="Roesel C.L."/>
        </authorList>
    </citation>
    <scope>NUCLEOTIDE SEQUENCE</scope>
    <source>
        <strain evidence="1">K2</strain>
    </source>
</reference>
<keyword evidence="2" id="KW-1185">Reference proteome</keyword>
<reference evidence="1" key="1">
    <citation type="journal article" date="2023" name="G3 (Bethesda)">
        <title>Whole genome assembly and annotation of the endangered Caribbean coral Acropora cervicornis.</title>
        <authorList>
            <person name="Selwyn J.D."/>
            <person name="Vollmer S.V."/>
        </authorList>
    </citation>
    <scope>NUCLEOTIDE SEQUENCE</scope>
    <source>
        <strain evidence="1">K2</strain>
    </source>
</reference>
<comment type="caution">
    <text evidence="1">The sequence shown here is derived from an EMBL/GenBank/DDBJ whole genome shotgun (WGS) entry which is preliminary data.</text>
</comment>
<feature type="non-terminal residue" evidence="1">
    <location>
        <position position="1"/>
    </location>
</feature>
<dbReference type="AlphaFoldDB" id="A0AAD9PTV5"/>
<sequence length="73" mass="8261">MWSKWKCMFLSIVDKHAPLRTMRKDLAINELTSRKSGKELVMSLKVNGASTTNPTMLSNEFNNHFATIISSSD</sequence>
<proteinExistence type="predicted"/>
<protein>
    <submittedName>
        <fullName evidence="1">Uncharacterized protein</fullName>
    </submittedName>
</protein>
<dbReference type="EMBL" id="JARQWQ010000133">
    <property type="protein sequence ID" value="KAK2548985.1"/>
    <property type="molecule type" value="Genomic_DNA"/>
</dbReference>
<name>A0AAD9PTV5_ACRCE</name>
<evidence type="ECO:0000313" key="2">
    <source>
        <dbReference type="Proteomes" id="UP001249851"/>
    </source>
</evidence>